<comment type="similarity">
    <text evidence="1">Belongs to the barstar family.</text>
</comment>
<dbReference type="Gene3D" id="3.30.370.10">
    <property type="entry name" value="Barstar-like"/>
    <property type="match status" value="1"/>
</dbReference>
<dbReference type="EMBL" id="FODD01000033">
    <property type="protein sequence ID" value="SEO63543.1"/>
    <property type="molecule type" value="Genomic_DNA"/>
</dbReference>
<name>A0A1H8RC27_9ACTN</name>
<proteinExistence type="inferred from homology"/>
<evidence type="ECO:0000313" key="5">
    <source>
        <dbReference type="EMBL" id="SEP00282.1"/>
    </source>
</evidence>
<dbReference type="OrthoDB" id="8859549at2"/>
<dbReference type="EMBL" id="FODD01000068">
    <property type="protein sequence ID" value="SEP00282.1"/>
    <property type="molecule type" value="Genomic_DNA"/>
</dbReference>
<dbReference type="InterPro" id="IPR035905">
    <property type="entry name" value="Barstar-like_sf"/>
</dbReference>
<evidence type="ECO:0000313" key="4">
    <source>
        <dbReference type="EMBL" id="SEO63543.1"/>
    </source>
</evidence>
<feature type="region of interest" description="Disordered" evidence="2">
    <location>
        <begin position="1"/>
        <end position="21"/>
    </location>
</feature>
<dbReference type="InterPro" id="IPR000468">
    <property type="entry name" value="Barstar"/>
</dbReference>
<keyword evidence="6" id="KW-1185">Reference proteome</keyword>
<evidence type="ECO:0000259" key="3">
    <source>
        <dbReference type="Pfam" id="PF01337"/>
    </source>
</evidence>
<protein>
    <submittedName>
        <fullName evidence="4">Barstar (Barnase inhibitor)</fullName>
    </submittedName>
</protein>
<reference evidence="4 6" key="1">
    <citation type="submission" date="2016-10" db="EMBL/GenBank/DDBJ databases">
        <authorList>
            <person name="de Groot N.N."/>
        </authorList>
    </citation>
    <scope>NUCLEOTIDE SEQUENCE [LARGE SCALE GENOMIC DNA]</scope>
    <source>
        <strain evidence="4 6">CGMCC 4.2026</strain>
    </source>
</reference>
<evidence type="ECO:0000313" key="6">
    <source>
        <dbReference type="Proteomes" id="UP000181951"/>
    </source>
</evidence>
<feature type="compositionally biased region" description="Basic and acidic residues" evidence="2">
    <location>
        <begin position="7"/>
        <end position="21"/>
    </location>
</feature>
<evidence type="ECO:0000256" key="1">
    <source>
        <dbReference type="ARBA" id="ARBA00006845"/>
    </source>
</evidence>
<accession>A0A1H8RC27</accession>
<dbReference type="AlphaFoldDB" id="A0A1H8RC27"/>
<dbReference type="Pfam" id="PF01337">
    <property type="entry name" value="Barstar"/>
    <property type="match status" value="1"/>
</dbReference>
<organism evidence="4 6">
    <name type="scientific">Actinacidiphila rubida</name>
    <dbReference type="NCBI Taxonomy" id="310780"/>
    <lineage>
        <taxon>Bacteria</taxon>
        <taxon>Bacillati</taxon>
        <taxon>Actinomycetota</taxon>
        <taxon>Actinomycetes</taxon>
        <taxon>Kitasatosporales</taxon>
        <taxon>Streptomycetaceae</taxon>
        <taxon>Actinacidiphila</taxon>
    </lineage>
</organism>
<evidence type="ECO:0000256" key="2">
    <source>
        <dbReference type="SAM" id="MobiDB-lite"/>
    </source>
</evidence>
<dbReference type="Proteomes" id="UP000181951">
    <property type="component" value="Unassembled WGS sequence"/>
</dbReference>
<dbReference type="SUPFAM" id="SSF52038">
    <property type="entry name" value="Barstar-related"/>
    <property type="match status" value="1"/>
</dbReference>
<gene>
    <name evidence="4" type="ORF">SAMN05216267_103394</name>
    <name evidence="5" type="ORF">SAMN05216267_10686</name>
</gene>
<feature type="domain" description="Barstar (barnase inhibitor)" evidence="3">
    <location>
        <begin position="161"/>
        <end position="228"/>
    </location>
</feature>
<sequence>MQGRPRALKERRTEPEEKTEDLREVGNARLDRLLFVAYRQAVRDGNLAAIDRALRIIERRARLLGLDRPQRAELTGVEGEAIDAWRLSSYGTGLIDLELDGGRFTPVPKYARSIWERWLAGPSAAVNTWAGLDTRRRGAWHDLVRERACRRSHRDRPAGHAYELDGRYITDEPALYLALGEAVNGPGGYSDGCLAALDDCLRGTFGYTAPATLLWRDAATTREHLSHALTPDGPPYPLCQSSGPPCCPVFLPSGRPPFSPAFAPSPAPPPMP</sequence>